<dbReference type="InterPro" id="IPR029000">
    <property type="entry name" value="Cyclophilin-like_dom_sf"/>
</dbReference>
<comment type="similarity">
    <text evidence="2">Belongs to the cyclophilin-type PPIase family.</text>
</comment>
<evidence type="ECO:0000313" key="6">
    <source>
        <dbReference type="Proteomes" id="UP001316184"/>
    </source>
</evidence>
<dbReference type="RefSeq" id="WP_232399651.1">
    <property type="nucleotide sequence ID" value="NZ_CP102173.1"/>
</dbReference>
<keyword evidence="2" id="KW-0697">Rotamase</keyword>
<accession>A0ABY5M5C4</accession>
<gene>
    <name evidence="5" type="ORF">NQV15_09855</name>
</gene>
<evidence type="ECO:0000256" key="1">
    <source>
        <dbReference type="ARBA" id="ARBA00002388"/>
    </source>
</evidence>
<dbReference type="PANTHER" id="PTHR45625:SF3">
    <property type="entry name" value="PEPTIDYL-PROLYL CIS-TRANS ISOMERASE B-RELATED"/>
    <property type="match status" value="1"/>
</dbReference>
<comment type="function">
    <text evidence="1 2">PPIases accelerate the folding of proteins. It catalyzes the cis-trans isomerization of proline imidic peptide bonds in oligopeptides.</text>
</comment>
<dbReference type="Proteomes" id="UP001316184">
    <property type="component" value="Chromosome"/>
</dbReference>
<feature type="region of interest" description="Disordered" evidence="3">
    <location>
        <begin position="25"/>
        <end position="68"/>
    </location>
</feature>
<organism evidence="5 6">
    <name type="scientific">Aeromicrobium wangtongii</name>
    <dbReference type="NCBI Taxonomy" id="2969247"/>
    <lineage>
        <taxon>Bacteria</taxon>
        <taxon>Bacillati</taxon>
        <taxon>Actinomycetota</taxon>
        <taxon>Actinomycetes</taxon>
        <taxon>Propionibacteriales</taxon>
        <taxon>Nocardioidaceae</taxon>
        <taxon>Aeromicrobium</taxon>
    </lineage>
</organism>
<feature type="chain" id="PRO_5045006395" description="Peptidyl-prolyl cis-trans isomerase" evidence="2">
    <location>
        <begin position="23"/>
        <end position="216"/>
    </location>
</feature>
<evidence type="ECO:0000256" key="2">
    <source>
        <dbReference type="RuleBase" id="RU363019"/>
    </source>
</evidence>
<proteinExistence type="inferred from homology"/>
<dbReference type="GO" id="GO:0016853">
    <property type="term" value="F:isomerase activity"/>
    <property type="evidence" value="ECO:0007669"/>
    <property type="project" value="UniProtKB-KW"/>
</dbReference>
<evidence type="ECO:0000313" key="5">
    <source>
        <dbReference type="EMBL" id="UUP12164.1"/>
    </source>
</evidence>
<evidence type="ECO:0000256" key="3">
    <source>
        <dbReference type="SAM" id="MobiDB-lite"/>
    </source>
</evidence>
<feature type="domain" description="PPIase cyclophilin-type" evidence="4">
    <location>
        <begin position="66"/>
        <end position="216"/>
    </location>
</feature>
<dbReference type="InterPro" id="IPR044666">
    <property type="entry name" value="Cyclophilin_A-like"/>
</dbReference>
<keyword evidence="6" id="KW-1185">Reference proteome</keyword>
<comment type="catalytic activity">
    <reaction evidence="2">
        <text>[protein]-peptidylproline (omega=180) = [protein]-peptidylproline (omega=0)</text>
        <dbReference type="Rhea" id="RHEA:16237"/>
        <dbReference type="Rhea" id="RHEA-COMP:10747"/>
        <dbReference type="Rhea" id="RHEA-COMP:10748"/>
        <dbReference type="ChEBI" id="CHEBI:83833"/>
        <dbReference type="ChEBI" id="CHEBI:83834"/>
        <dbReference type="EC" id="5.2.1.8"/>
    </reaction>
</comment>
<reference evidence="5 6" key="1">
    <citation type="submission" date="2022-08" db="EMBL/GenBank/DDBJ databases">
        <title>novel species in genus Aeromicrobium.</title>
        <authorList>
            <person name="Ye L."/>
        </authorList>
    </citation>
    <scope>NUCLEOTIDE SEQUENCE [LARGE SCALE GENOMIC DNA]</scope>
    <source>
        <strain evidence="6">zg-Y1379</strain>
    </source>
</reference>
<dbReference type="EMBL" id="CP102173">
    <property type="protein sequence ID" value="UUP12164.1"/>
    <property type="molecule type" value="Genomic_DNA"/>
</dbReference>
<sequence length="216" mass="21964">MRSRLAAAAAATALLTLLTACGGSDDDSADKPAASSKAPASDGTCTYTEGEEPGKKAKLPPTEPKSADQITIKTNRGAIKATLKPDTAPCTVNSFISLAEQGYYDGTKCHRLVPGFVLQCGDPTATGTGGPGYSFGDELSGSETYPAGTLAMANAGPDTNGSQFFIVLAEADLRPEFTVFGTVDAAGLKVAQDIEKEGNGPDGVAPAKDVVIESVS</sequence>
<protein>
    <recommendedName>
        <fullName evidence="2">Peptidyl-prolyl cis-trans isomerase</fullName>
        <shortName evidence="2">PPIase</shortName>
        <ecNumber evidence="2">5.2.1.8</ecNumber>
    </recommendedName>
</protein>
<dbReference type="EC" id="5.2.1.8" evidence="2"/>
<feature type="compositionally biased region" description="Low complexity" evidence="3">
    <location>
        <begin position="31"/>
        <end position="42"/>
    </location>
</feature>
<keyword evidence="2 5" id="KW-0413">Isomerase</keyword>
<name>A0ABY5M5C4_9ACTN</name>
<keyword evidence="2" id="KW-0732">Signal</keyword>
<dbReference type="SUPFAM" id="SSF50891">
    <property type="entry name" value="Cyclophilin-like"/>
    <property type="match status" value="1"/>
</dbReference>
<dbReference type="PANTHER" id="PTHR45625">
    <property type="entry name" value="PEPTIDYL-PROLYL CIS-TRANS ISOMERASE-RELATED"/>
    <property type="match status" value="1"/>
</dbReference>
<dbReference type="PRINTS" id="PR00153">
    <property type="entry name" value="CSAPPISMRASE"/>
</dbReference>
<dbReference type="CDD" id="cd00317">
    <property type="entry name" value="cyclophilin"/>
    <property type="match status" value="1"/>
</dbReference>
<evidence type="ECO:0000259" key="4">
    <source>
        <dbReference type="PROSITE" id="PS50072"/>
    </source>
</evidence>
<dbReference type="PROSITE" id="PS51257">
    <property type="entry name" value="PROKAR_LIPOPROTEIN"/>
    <property type="match status" value="1"/>
</dbReference>
<feature type="signal peptide" evidence="2">
    <location>
        <begin position="1"/>
        <end position="22"/>
    </location>
</feature>
<dbReference type="InterPro" id="IPR002130">
    <property type="entry name" value="Cyclophilin-type_PPIase_dom"/>
</dbReference>
<dbReference type="Pfam" id="PF00160">
    <property type="entry name" value="Pro_isomerase"/>
    <property type="match status" value="1"/>
</dbReference>
<dbReference type="PROSITE" id="PS50072">
    <property type="entry name" value="CSA_PPIASE_2"/>
    <property type="match status" value="1"/>
</dbReference>
<dbReference type="Gene3D" id="2.40.100.10">
    <property type="entry name" value="Cyclophilin-like"/>
    <property type="match status" value="1"/>
</dbReference>